<evidence type="ECO:0000256" key="1">
    <source>
        <dbReference type="SAM" id="Phobius"/>
    </source>
</evidence>
<sequence>MNGLYALKPWYTARLDPVLRQLVLRRVPPAVLTAGGVGAAGAAGAALALMRPGLPTALLVGALLAGRLACANLDGAVARRTGRTTRRGAVANELGDRLADLLALAGAAALAPPALVLGAALAACAPSWVSLAGAAAGAPRLQGGPVGKTERCALLVAVAATGWATPLLVVLGAGSLVTAGLRLVRLRAALGGEGSVRLWTTPGSAS</sequence>
<gene>
    <name evidence="2" type="ORF">ACFFHU_05100</name>
</gene>
<keyword evidence="1" id="KW-0472">Membrane</keyword>
<name>A0ABV6NS82_9ACTN</name>
<keyword evidence="1" id="KW-1133">Transmembrane helix</keyword>
<evidence type="ECO:0008006" key="4">
    <source>
        <dbReference type="Google" id="ProtNLM"/>
    </source>
</evidence>
<reference evidence="2 3" key="1">
    <citation type="submission" date="2024-09" db="EMBL/GenBank/DDBJ databases">
        <authorList>
            <person name="Sun Q."/>
            <person name="Mori K."/>
        </authorList>
    </citation>
    <scope>NUCLEOTIDE SEQUENCE [LARGE SCALE GENOMIC DNA]</scope>
    <source>
        <strain evidence="2 3">TBRC 2205</strain>
    </source>
</reference>
<evidence type="ECO:0000313" key="2">
    <source>
        <dbReference type="EMBL" id="MFC0563544.1"/>
    </source>
</evidence>
<feature type="transmembrane region" description="Helical" evidence="1">
    <location>
        <begin position="56"/>
        <end position="77"/>
    </location>
</feature>
<feature type="transmembrane region" description="Helical" evidence="1">
    <location>
        <begin position="153"/>
        <end position="177"/>
    </location>
</feature>
<feature type="transmembrane region" description="Helical" evidence="1">
    <location>
        <begin position="98"/>
        <end position="123"/>
    </location>
</feature>
<dbReference type="Proteomes" id="UP001589894">
    <property type="component" value="Unassembled WGS sequence"/>
</dbReference>
<proteinExistence type="predicted"/>
<dbReference type="EMBL" id="JBHLUE010000004">
    <property type="protein sequence ID" value="MFC0563544.1"/>
    <property type="molecule type" value="Genomic_DNA"/>
</dbReference>
<feature type="transmembrane region" description="Helical" evidence="1">
    <location>
        <begin position="30"/>
        <end position="50"/>
    </location>
</feature>
<keyword evidence="3" id="KW-1185">Reference proteome</keyword>
<keyword evidence="1" id="KW-0812">Transmembrane</keyword>
<organism evidence="2 3">
    <name type="scientific">Plantactinospora siamensis</name>
    <dbReference type="NCBI Taxonomy" id="555372"/>
    <lineage>
        <taxon>Bacteria</taxon>
        <taxon>Bacillati</taxon>
        <taxon>Actinomycetota</taxon>
        <taxon>Actinomycetes</taxon>
        <taxon>Micromonosporales</taxon>
        <taxon>Micromonosporaceae</taxon>
        <taxon>Plantactinospora</taxon>
    </lineage>
</organism>
<comment type="caution">
    <text evidence="2">The sequence shown here is derived from an EMBL/GenBank/DDBJ whole genome shotgun (WGS) entry which is preliminary data.</text>
</comment>
<protein>
    <recommendedName>
        <fullName evidence="4">Phosphatidate cytidylyltransferase</fullName>
    </recommendedName>
</protein>
<dbReference type="InterPro" id="IPR043130">
    <property type="entry name" value="CDP-OH_PTrfase_TM_dom"/>
</dbReference>
<dbReference type="Gene3D" id="1.20.120.1760">
    <property type="match status" value="1"/>
</dbReference>
<evidence type="ECO:0000313" key="3">
    <source>
        <dbReference type="Proteomes" id="UP001589894"/>
    </source>
</evidence>
<accession>A0ABV6NS82</accession>